<dbReference type="AlphaFoldDB" id="A0A7D9LVS6"/>
<name>A0A7D9LVS6_PARCT</name>
<reference evidence="2" key="1">
    <citation type="submission" date="2020-04" db="EMBL/GenBank/DDBJ databases">
        <authorList>
            <person name="Alioto T."/>
            <person name="Alioto T."/>
            <person name="Gomez Garrido J."/>
        </authorList>
    </citation>
    <scope>NUCLEOTIDE SEQUENCE</scope>
    <source>
        <strain evidence="2">A484AB</strain>
    </source>
</reference>
<evidence type="ECO:0000256" key="1">
    <source>
        <dbReference type="SAM" id="MobiDB-lite"/>
    </source>
</evidence>
<protein>
    <submittedName>
        <fullName evidence="2">Uncharacterized protein</fullName>
    </submittedName>
</protein>
<dbReference type="EMBL" id="CACRXK020025110">
    <property type="protein sequence ID" value="CAB4039236.1"/>
    <property type="molecule type" value="Genomic_DNA"/>
</dbReference>
<organism evidence="2 3">
    <name type="scientific">Paramuricea clavata</name>
    <name type="common">Red gorgonian</name>
    <name type="synonym">Violescent sea-whip</name>
    <dbReference type="NCBI Taxonomy" id="317549"/>
    <lineage>
        <taxon>Eukaryota</taxon>
        <taxon>Metazoa</taxon>
        <taxon>Cnidaria</taxon>
        <taxon>Anthozoa</taxon>
        <taxon>Octocorallia</taxon>
        <taxon>Malacalcyonacea</taxon>
        <taxon>Plexauridae</taxon>
        <taxon>Paramuricea</taxon>
    </lineage>
</organism>
<comment type="caution">
    <text evidence="2">The sequence shown here is derived from an EMBL/GenBank/DDBJ whole genome shotgun (WGS) entry which is preliminary data.</text>
</comment>
<keyword evidence="3" id="KW-1185">Reference proteome</keyword>
<proteinExistence type="predicted"/>
<dbReference type="OrthoDB" id="10065482at2759"/>
<dbReference type="Proteomes" id="UP001152795">
    <property type="component" value="Unassembled WGS sequence"/>
</dbReference>
<evidence type="ECO:0000313" key="2">
    <source>
        <dbReference type="EMBL" id="CAB4039236.1"/>
    </source>
</evidence>
<gene>
    <name evidence="2" type="ORF">PACLA_8A034455</name>
</gene>
<evidence type="ECO:0000313" key="3">
    <source>
        <dbReference type="Proteomes" id="UP001152795"/>
    </source>
</evidence>
<accession>A0A7D9LVS6</accession>
<sequence>MIVHQDHINARKLQSEKKNDTDTRKALTDTDSNVTISLVDNPVIQTPPIEQSQTHASSMTKTIQTTVNDFLQTSESAEHSGLESPLTKIQDDVNKILVKLDELSLGKAKNDTGSTKETASIDDIKAANNMMELISSDKLEIELLDDGCKITCRACMEFVKANPYMKISVANRSWGHGHVYKKDKMELFQKGSNQEWYSFKSTLCEHMCCSSTRGGGQFHMSALQYKFKVERRNARNKAVMINLVNAGIEVCKMKAAASHFESIIALLCICQAEVGNYGHGRNQFSDIVKAAYIYILDQTSSYLREPLRSTGLPPHFSVAIDKSIPHRDTNQAIMVIMPYDGFRISMPVDAPLVYESSEDGSITGGTGQDLAEQVVDILTKKLHLTAKDLSRLRAVHADGQYQANTFQDKLLELLGAYHQPDPYFLLPWDVSHWMDIVMVHLREESDSSEFLKRLIKRSNKMHTMFQRGRGHVEYIGLANRLGLKALETVTFSTTRFTSSSYEQWEKIYTSYKALMTAFMEGREAVEDDCEEAKYQVRGQDYVIDLCGTLDIMKPAIVLMVRSQSLNLPPWKIVKWLPRVTGILEKMKEEIIGIEEGRVERPSQDLFPKLHLHWDTIKDREEDEDTEERGTFQDIPLLVGWLIVGQETISEQPRQGDKRGRKQTVYNWNARTSDECLSDLAVLCRNLKNGLETRFNDVVGQNVRNMGKMFDLESLVCGLCSFAYENGSLKIQLEEREMWELSGNFEFSVFFKHVCQLPYVRELVTQSATLNLLPHCSNLVYRNLKNTLRAMVWQGLGHCADQMFLDENNDAVVEFSNSQLLKMECVDGPGVMDQWFLLHFSSCSTITARVNEEFITSAFYTNEEVVESLGQEMCICLDVCLAGSSCEAIVEGFYSVIGAHKKSGGQSNQSLAQRAIVDWTLPHPAACPATIEEIAKMYKDGNEEHQLPRHRDPVFTDERQRSIHKYFVSKVVDRVSSHVPRCPHVLHEQDK</sequence>
<feature type="region of interest" description="Disordered" evidence="1">
    <location>
        <begin position="1"/>
        <end position="28"/>
    </location>
</feature>